<dbReference type="EMBL" id="CABFOC020000031">
    <property type="protein sequence ID" value="CAH0047594.1"/>
    <property type="molecule type" value="Genomic_DNA"/>
</dbReference>
<accession>A0A9N9Z281</accession>
<dbReference type="AlphaFoldDB" id="A0A9N9Z281"/>
<name>A0A9N9Z281_9HYPO</name>
<reference evidence="2" key="1">
    <citation type="submission" date="2019-06" db="EMBL/GenBank/DDBJ databases">
        <authorList>
            <person name="Broberg M."/>
        </authorList>
    </citation>
    <scope>NUCLEOTIDE SEQUENCE [LARGE SCALE GENOMIC DNA]</scope>
</reference>
<evidence type="ECO:0008006" key="3">
    <source>
        <dbReference type="Google" id="ProtNLM"/>
    </source>
</evidence>
<dbReference type="OrthoDB" id="4191831at2759"/>
<reference evidence="1 2" key="2">
    <citation type="submission" date="2021-10" db="EMBL/GenBank/DDBJ databases">
        <authorList>
            <person name="Piombo E."/>
        </authorList>
    </citation>
    <scope>NUCLEOTIDE SEQUENCE [LARGE SCALE GENOMIC DNA]</scope>
</reference>
<protein>
    <recommendedName>
        <fullName evidence="3">F-box domain-containing protein</fullName>
    </recommendedName>
</protein>
<evidence type="ECO:0000313" key="1">
    <source>
        <dbReference type="EMBL" id="CAH0047594.1"/>
    </source>
</evidence>
<dbReference type="Proteomes" id="UP000775872">
    <property type="component" value="Unassembled WGS sequence"/>
</dbReference>
<evidence type="ECO:0000313" key="2">
    <source>
        <dbReference type="Proteomes" id="UP000775872"/>
    </source>
</evidence>
<sequence length="433" mass="49395">MDAPNEIIDQILSSIPRSDLPNICLLNRSLKHSAEPFLYSTVTLKYKYPKFPPIVALLRTLLRRPALFDHLDIVSLKGSIAQRTPTPSMNTSTILFDEFITAIKKTKVPFSDIWIEKLKAANTCFYALAALLITHLSKTTHLTIEDAYINGQPLIGKVLQAKISGQLPKFERLTELRHVKRRDVSSIKNNHIFEETIGLFYLPTVVDLEVSVTNPEVFRWPAGEPDLEHLTSLKIGWLCEPFLAKIFALTRNLKSLEWSWEHHGAGNFWETTVIDFHKISDTLQPLRNTLEKLRLFFWLGCDDELADNLEMTVQGNLRLRDFTRLIDLDIPLTSRSSKDWRPLALEDYAPDSVEVLTLPGTALNNDSYPGDWDIDQFEYEEIIPLLQSLANARPAKLPRLRLVEILDGGWQHARRAISGMVAELDLGFDVQFV</sequence>
<proteinExistence type="predicted"/>
<organism evidence="1 2">
    <name type="scientific">Clonostachys solani</name>
    <dbReference type="NCBI Taxonomy" id="160281"/>
    <lineage>
        <taxon>Eukaryota</taxon>
        <taxon>Fungi</taxon>
        <taxon>Dikarya</taxon>
        <taxon>Ascomycota</taxon>
        <taxon>Pezizomycotina</taxon>
        <taxon>Sordariomycetes</taxon>
        <taxon>Hypocreomycetidae</taxon>
        <taxon>Hypocreales</taxon>
        <taxon>Bionectriaceae</taxon>
        <taxon>Clonostachys</taxon>
    </lineage>
</organism>
<gene>
    <name evidence="1" type="ORF">CSOL1703_00013609</name>
</gene>
<keyword evidence="2" id="KW-1185">Reference proteome</keyword>
<comment type="caution">
    <text evidence="1">The sequence shown here is derived from an EMBL/GenBank/DDBJ whole genome shotgun (WGS) entry which is preliminary data.</text>
</comment>